<dbReference type="SUPFAM" id="SSF46785">
    <property type="entry name" value="Winged helix' DNA-binding domain"/>
    <property type="match status" value="1"/>
</dbReference>
<comment type="caution">
    <text evidence="2">The sequence shown here is derived from an EMBL/GenBank/DDBJ whole genome shotgun (WGS) entry which is preliminary data.</text>
</comment>
<proteinExistence type="predicted"/>
<dbReference type="RefSeq" id="WP_006342540.1">
    <property type="nucleotide sequence ID" value="NZ_BAWW01000033.1"/>
</dbReference>
<gene>
    <name evidence="2" type="ORF">DB43_HI00040</name>
</gene>
<evidence type="ECO:0000313" key="3">
    <source>
        <dbReference type="Proteomes" id="UP000031307"/>
    </source>
</evidence>
<dbReference type="InterPro" id="IPR038475">
    <property type="entry name" value="RecG_C_sf"/>
</dbReference>
<dbReference type="Proteomes" id="UP000031307">
    <property type="component" value="Unassembled WGS sequence"/>
</dbReference>
<dbReference type="Gene3D" id="3.30.950.30">
    <property type="entry name" value="Schlafen, AAA domain"/>
    <property type="match status" value="1"/>
</dbReference>
<dbReference type="InterPro" id="IPR007421">
    <property type="entry name" value="Schlafen_AlbA_2_dom"/>
</dbReference>
<accession>A0A0C1EJV4</accession>
<evidence type="ECO:0000259" key="1">
    <source>
        <dbReference type="Pfam" id="PF04326"/>
    </source>
</evidence>
<organism evidence="2 3">
    <name type="scientific">Parachlamydia acanthamoebae</name>
    <dbReference type="NCBI Taxonomy" id="83552"/>
    <lineage>
        <taxon>Bacteria</taxon>
        <taxon>Pseudomonadati</taxon>
        <taxon>Chlamydiota</taxon>
        <taxon>Chlamydiia</taxon>
        <taxon>Parachlamydiales</taxon>
        <taxon>Parachlamydiaceae</taxon>
        <taxon>Parachlamydia</taxon>
    </lineage>
</organism>
<dbReference type="OMA" id="EREDWTQ"/>
<name>A0A0C1EJV4_9BACT</name>
<dbReference type="AlphaFoldDB" id="A0A0C1EJV4"/>
<evidence type="ECO:0000313" key="2">
    <source>
        <dbReference type="EMBL" id="KIA76819.1"/>
    </source>
</evidence>
<dbReference type="PANTHER" id="PTHR30595">
    <property type="entry name" value="GLPR-RELATED TRANSCRIPTIONAL REPRESSOR"/>
    <property type="match status" value="1"/>
</dbReference>
<sequence>MDILKLLNMPEGRTLEFKRDLSSLQPILKTLVAFANTAGGILIVGKENDGSVTGIKDVFEAEERLTNAISDSIYPPLMPEIDVISIEEASLLIIKVAHWLGPFYLKAKGPIKGVYVRLGSTNRVAEQELLDELNRSKSKKFFDQQPCPGTDIHDLDMEKIKKLFSGIGKEIDQQKLISLGVLVPHLKKTICSNGGVILFGKDQIREHFFPNAVVRCARFLGTEKVEFIDQYDTQGSIIEAIEEIQKFIKRNTAQGSKITQIKRKDIPEYSPIIIREVMANALVHGDYSLRGMHCRLMIYSDRMEIESPGMLPFGYTMEDFFSGVSHVRNKVIARVFRELRFIEEWGTGYKRIEAVCRKDNYPLPVWQELGLALRVIIEPHSLKDAYVLSEDLTQLTYRQEELISFFRGNKKLTAKDIYEKFNHSISERTLRAELFELKQRKFLEKIGNGRNTYWVLKNSDRRGES</sequence>
<feature type="domain" description="Schlafen AlbA-2" evidence="1">
    <location>
        <begin position="11"/>
        <end position="125"/>
    </location>
</feature>
<dbReference type="Pfam" id="PF04326">
    <property type="entry name" value="SLFN_AlbA_2"/>
    <property type="match status" value="1"/>
</dbReference>
<dbReference type="Pfam" id="PF13749">
    <property type="entry name" value="HATPase_c_4"/>
    <property type="match status" value="1"/>
</dbReference>
<dbReference type="PANTHER" id="PTHR30595:SF6">
    <property type="entry name" value="SCHLAFEN ALBA-2 DOMAIN-CONTAINING PROTEIN"/>
    <property type="match status" value="1"/>
</dbReference>
<dbReference type="EMBL" id="JSAM01000104">
    <property type="protein sequence ID" value="KIA76819.1"/>
    <property type="molecule type" value="Genomic_DNA"/>
</dbReference>
<reference evidence="2 3" key="1">
    <citation type="journal article" date="2014" name="Mol. Biol. Evol.">
        <title>Massive expansion of Ubiquitination-related gene families within the Chlamydiae.</title>
        <authorList>
            <person name="Domman D."/>
            <person name="Collingro A."/>
            <person name="Lagkouvardos I."/>
            <person name="Gehre L."/>
            <person name="Weinmaier T."/>
            <person name="Rattei T."/>
            <person name="Subtil A."/>
            <person name="Horn M."/>
        </authorList>
    </citation>
    <scope>NUCLEOTIDE SEQUENCE [LARGE SCALE GENOMIC DNA]</scope>
    <source>
        <strain evidence="2 3">OEW1</strain>
    </source>
</reference>
<dbReference type="PATRIC" id="fig|83552.4.peg.2030"/>
<dbReference type="InterPro" id="IPR038461">
    <property type="entry name" value="Schlafen_AlbA_2_dom_sf"/>
</dbReference>
<dbReference type="InterPro" id="IPR036390">
    <property type="entry name" value="WH_DNA-bd_sf"/>
</dbReference>
<protein>
    <recommendedName>
        <fullName evidence="1">Schlafen AlbA-2 domain-containing protein</fullName>
    </recommendedName>
</protein>
<dbReference type="Gene3D" id="3.30.565.60">
    <property type="match status" value="1"/>
</dbReference>